<dbReference type="EMBL" id="JAUDEA010000002">
    <property type="protein sequence ID" value="MDM8270567.1"/>
    <property type="molecule type" value="Genomic_DNA"/>
</dbReference>
<evidence type="ECO:0000313" key="2">
    <source>
        <dbReference type="Proteomes" id="UP001529256"/>
    </source>
</evidence>
<reference evidence="1 2" key="2">
    <citation type="submission" date="2023-06" db="EMBL/GenBank/DDBJ databases">
        <title>Identification and characterization of horizontal gene transfer across gut microbiota members of farm animals based on homology search.</title>
        <authorList>
            <person name="Schwarzerova J."/>
            <person name="Nykrynova M."/>
            <person name="Jureckova K."/>
            <person name="Cejkova D."/>
            <person name="Rychlik I."/>
        </authorList>
    </citation>
    <scope>NUCLEOTIDE SEQUENCE [LARGE SCALE GENOMIC DNA]</scope>
    <source>
        <strain evidence="1 2">153_Feed</strain>
    </source>
</reference>
<dbReference type="Proteomes" id="UP001529256">
    <property type="component" value="Unassembled WGS sequence"/>
</dbReference>
<proteinExistence type="predicted"/>
<evidence type="ECO:0008006" key="3">
    <source>
        <dbReference type="Google" id="ProtNLM"/>
    </source>
</evidence>
<organism evidence="1 2">
    <name type="scientific">Thermophilibacter provencensis</name>
    <dbReference type="NCBI Taxonomy" id="1852386"/>
    <lineage>
        <taxon>Bacteria</taxon>
        <taxon>Bacillati</taxon>
        <taxon>Actinomycetota</taxon>
        <taxon>Coriobacteriia</taxon>
        <taxon>Coriobacteriales</taxon>
        <taxon>Atopobiaceae</taxon>
        <taxon>Thermophilibacter</taxon>
    </lineage>
</organism>
<dbReference type="RefSeq" id="WP_289510663.1">
    <property type="nucleotide sequence ID" value="NZ_JAUDEA010000002.1"/>
</dbReference>
<protein>
    <recommendedName>
        <fullName evidence="3">PilZ domain-containing protein</fullName>
    </recommendedName>
</protein>
<reference evidence="2" key="1">
    <citation type="submission" date="2023-06" db="EMBL/GenBank/DDBJ databases">
        <title>Identification and characterization of horizontal gene transfer across gut microbiota members of farm animals based on homology search.</title>
        <authorList>
            <person name="Zeman M."/>
            <person name="Kubasova T."/>
            <person name="Jahodarova E."/>
            <person name="Nykrynova M."/>
            <person name="Rychlik I."/>
        </authorList>
    </citation>
    <scope>NUCLEOTIDE SEQUENCE [LARGE SCALE GENOMIC DNA]</scope>
    <source>
        <strain evidence="2">153_Feed</strain>
    </source>
</reference>
<keyword evidence="2" id="KW-1185">Reference proteome</keyword>
<comment type="caution">
    <text evidence="1">The sequence shown here is derived from an EMBL/GenBank/DDBJ whole genome shotgun (WGS) entry which is preliminary data.</text>
</comment>
<sequence>MADILIDDLDMSECGLSVWDQDKSSCHMLLRPPHTMTLTIANGRNRKPGPWYYGIEFTSREQWFKFVRLVNAMNRRVKKLPRDEHGFPILEGASEL</sequence>
<name>A0ABT7V1V3_9ACTN</name>
<evidence type="ECO:0000313" key="1">
    <source>
        <dbReference type="EMBL" id="MDM8270567.1"/>
    </source>
</evidence>
<accession>A0ABT7V1V3</accession>
<gene>
    <name evidence="1" type="ORF">QUW25_02545</name>
</gene>